<dbReference type="Proteomes" id="UP000002668">
    <property type="component" value="Genome"/>
</dbReference>
<dbReference type="HOGENOM" id="CLU_1578806_0_0_1"/>
<dbReference type="EMBL" id="FP929124">
    <property type="protein sequence ID" value="CBX90023.1"/>
    <property type="molecule type" value="Genomic_DNA"/>
</dbReference>
<evidence type="ECO:0000256" key="1">
    <source>
        <dbReference type="SAM" id="MobiDB-lite"/>
    </source>
</evidence>
<protein>
    <submittedName>
        <fullName evidence="2">Predicted protein</fullName>
    </submittedName>
</protein>
<gene>
    <name evidence="2" type="ORF">LEMA_P119100.1</name>
</gene>
<feature type="region of interest" description="Disordered" evidence="1">
    <location>
        <begin position="60"/>
        <end position="110"/>
    </location>
</feature>
<evidence type="ECO:0000313" key="3">
    <source>
        <dbReference type="Proteomes" id="UP000002668"/>
    </source>
</evidence>
<dbReference type="InParanoid" id="E4ZT81"/>
<accession>E4ZT81</accession>
<name>E4ZT81_LEPMJ</name>
<feature type="compositionally biased region" description="Basic and acidic residues" evidence="1">
    <location>
        <begin position="93"/>
        <end position="104"/>
    </location>
</feature>
<proteinExistence type="predicted"/>
<sequence>MRRQRPIESSSPPSSPSPVPDKLWKNERTAMADERQFQILVRELQKCGQRIMHSSWGRGWTVGVGGGSNQSIGSEQKEKPGNNLSGSMVNGKARLDERERRDETATSLHLIPNRKRLAYSNHHDLDSGPKKRQCRGNAKEVGVLARKRKGHLGDEADDLTYVQKKRVRR</sequence>
<evidence type="ECO:0000313" key="2">
    <source>
        <dbReference type="EMBL" id="CBX90023.1"/>
    </source>
</evidence>
<organism evidence="3">
    <name type="scientific">Leptosphaeria maculans (strain JN3 / isolate v23.1.3 / race Av1-4-5-6-7-8)</name>
    <name type="common">Blackleg fungus</name>
    <name type="synonym">Phoma lingam</name>
    <dbReference type="NCBI Taxonomy" id="985895"/>
    <lineage>
        <taxon>Eukaryota</taxon>
        <taxon>Fungi</taxon>
        <taxon>Dikarya</taxon>
        <taxon>Ascomycota</taxon>
        <taxon>Pezizomycotina</taxon>
        <taxon>Dothideomycetes</taxon>
        <taxon>Pleosporomycetidae</taxon>
        <taxon>Pleosporales</taxon>
        <taxon>Pleosporineae</taxon>
        <taxon>Leptosphaeriaceae</taxon>
        <taxon>Plenodomus</taxon>
        <taxon>Plenodomus lingam/Leptosphaeria maculans species complex</taxon>
    </lineage>
</organism>
<dbReference type="AlphaFoldDB" id="E4ZT81"/>
<feature type="region of interest" description="Disordered" evidence="1">
    <location>
        <begin position="1"/>
        <end position="30"/>
    </location>
</feature>
<dbReference type="VEuPathDB" id="FungiDB:LEMA_P119100.1"/>
<reference evidence="3" key="1">
    <citation type="journal article" date="2011" name="Nat. Commun.">
        <title>Effector diversification within compartments of the Leptosphaeria maculans genome affected by Repeat-Induced Point mutations.</title>
        <authorList>
            <person name="Rouxel T."/>
            <person name="Grandaubert J."/>
            <person name="Hane J.K."/>
            <person name="Hoede C."/>
            <person name="van de Wouw A.P."/>
            <person name="Couloux A."/>
            <person name="Dominguez V."/>
            <person name="Anthouard V."/>
            <person name="Bally P."/>
            <person name="Bourras S."/>
            <person name="Cozijnsen A.J."/>
            <person name="Ciuffetti L.M."/>
            <person name="Degrave A."/>
            <person name="Dilmaghani A."/>
            <person name="Duret L."/>
            <person name="Fudal I."/>
            <person name="Goodwin S.B."/>
            <person name="Gout L."/>
            <person name="Glaser N."/>
            <person name="Linglin J."/>
            <person name="Kema G.H.J."/>
            <person name="Lapalu N."/>
            <person name="Lawrence C.B."/>
            <person name="May K."/>
            <person name="Meyer M."/>
            <person name="Ollivier B."/>
            <person name="Poulain J."/>
            <person name="Schoch C.L."/>
            <person name="Simon A."/>
            <person name="Spatafora J.W."/>
            <person name="Stachowiak A."/>
            <person name="Turgeon B.G."/>
            <person name="Tyler B.M."/>
            <person name="Vincent D."/>
            <person name="Weissenbach J."/>
            <person name="Amselem J."/>
            <person name="Quesneville H."/>
            <person name="Oliver R.P."/>
            <person name="Wincker P."/>
            <person name="Balesdent M.-H."/>
            <person name="Howlett B.J."/>
        </authorList>
    </citation>
    <scope>NUCLEOTIDE SEQUENCE [LARGE SCALE GENOMIC DNA]</scope>
    <source>
        <strain evidence="3">JN3 / isolate v23.1.3 / race Av1-4-5-6-7-8</strain>
    </source>
</reference>
<keyword evidence="3" id="KW-1185">Reference proteome</keyword>